<reference evidence="3" key="1">
    <citation type="journal article" date="2018" name="Genome Biol.">
        <title>SKESA: strategic k-mer extension for scrupulous assemblies.</title>
        <authorList>
            <person name="Souvorov A."/>
            <person name="Agarwala R."/>
            <person name="Lipman D.J."/>
        </authorList>
    </citation>
    <scope>NUCLEOTIDE SEQUENCE</scope>
    <source>
        <strain evidence="3">Salmonella enterica</strain>
    </source>
</reference>
<sequence>MSIILNKVKAFTNTKENRIEKLLFSNDIDLVKRVLITHPDINLNFINNEGKTALFGADYLKAEALINAGININAKDKDGNTALFFSDYMTSNLLLNKGANVNHRNNIGMTAIFRADRSKASLLIKSGARVNFKSYVDNTTALQMAYIRRDEAVMTVLIEAGADIHHNWRGYSAHAKAFMTTINERQAA</sequence>
<evidence type="ECO:0000313" key="3">
    <source>
        <dbReference type="EMBL" id="HAB1680013.1"/>
    </source>
</evidence>
<dbReference type="InterPro" id="IPR036770">
    <property type="entry name" value="Ankyrin_rpt-contain_sf"/>
</dbReference>
<gene>
    <name evidence="3" type="ORF">GBY48_23480</name>
</gene>
<keyword evidence="2" id="KW-0040">ANK repeat</keyword>
<dbReference type="Gene3D" id="1.25.40.20">
    <property type="entry name" value="Ankyrin repeat-containing domain"/>
    <property type="match status" value="2"/>
</dbReference>
<keyword evidence="1" id="KW-0677">Repeat</keyword>
<organism evidence="3">
    <name type="scientific">Salmonella infantis</name>
    <dbReference type="NCBI Taxonomy" id="595"/>
    <lineage>
        <taxon>Bacteria</taxon>
        <taxon>Pseudomonadati</taxon>
        <taxon>Pseudomonadota</taxon>
        <taxon>Gammaproteobacteria</taxon>
        <taxon>Enterobacterales</taxon>
        <taxon>Enterobacteriaceae</taxon>
        <taxon>Salmonella</taxon>
    </lineage>
</organism>
<comment type="caution">
    <text evidence="3">The sequence shown here is derived from an EMBL/GenBank/DDBJ whole genome shotgun (WGS) entry which is preliminary data.</text>
</comment>
<name>A0A6X7X7Q1_SALIN</name>
<accession>A0A6X7X7Q1</accession>
<dbReference type="InterPro" id="IPR050745">
    <property type="entry name" value="Multifunctional_regulatory"/>
</dbReference>
<evidence type="ECO:0000256" key="2">
    <source>
        <dbReference type="ARBA" id="ARBA00023043"/>
    </source>
</evidence>
<evidence type="ECO:0000256" key="1">
    <source>
        <dbReference type="ARBA" id="ARBA00022737"/>
    </source>
</evidence>
<dbReference type="AlphaFoldDB" id="A0A6X7X7Q1"/>
<dbReference type="SUPFAM" id="SSF48403">
    <property type="entry name" value="Ankyrin repeat"/>
    <property type="match status" value="1"/>
</dbReference>
<proteinExistence type="predicted"/>
<protein>
    <submittedName>
        <fullName evidence="3">Ankyrin repeat domain-containing protein</fullName>
    </submittedName>
</protein>
<reference evidence="3" key="2">
    <citation type="submission" date="2019-10" db="EMBL/GenBank/DDBJ databases">
        <authorList>
            <consortium name="NCBI Pathogen Detection Project"/>
        </authorList>
    </citation>
    <scope>NUCLEOTIDE SEQUENCE</scope>
    <source>
        <strain evidence="3">Salmonella enterica</strain>
    </source>
</reference>
<dbReference type="PANTHER" id="PTHR24189:SF50">
    <property type="entry name" value="ANKYRIN REPEAT AND SOCS BOX PROTEIN 2"/>
    <property type="match status" value="1"/>
</dbReference>
<dbReference type="EMBL" id="DAAFVM010000024">
    <property type="protein sequence ID" value="HAB1680013.1"/>
    <property type="molecule type" value="Genomic_DNA"/>
</dbReference>
<dbReference type="PANTHER" id="PTHR24189">
    <property type="entry name" value="MYOTROPHIN"/>
    <property type="match status" value="1"/>
</dbReference>